<proteinExistence type="predicted"/>
<keyword evidence="1" id="KW-0614">Plasmid</keyword>
<dbReference type="AlphaFoldDB" id="A0AAP9Y6E6"/>
<dbReference type="PANTHER" id="PTHR38436:SF1">
    <property type="entry name" value="ESTER CYCLASE"/>
    <property type="match status" value="1"/>
</dbReference>
<dbReference type="Pfam" id="PF07366">
    <property type="entry name" value="SnoaL"/>
    <property type="match status" value="1"/>
</dbReference>
<dbReference type="InterPro" id="IPR032710">
    <property type="entry name" value="NTF2-like_dom_sf"/>
</dbReference>
<dbReference type="RefSeq" id="WP_012735298.1">
    <property type="nucleotide sequence ID" value="NZ_CP021077.1"/>
</dbReference>
<sequence length="151" mass="17801">MESRRKRIVREFYEQVWDRQVVQLLPSMFHSEFTFRSSLNCTLVGYEEFSRYVQWLTSTLGDYATEIREVIEEGAQVCAKLRFEGEHRKVFFGHAPSNQRVWWDGVAIFTFDEDLVRDLWVLGDVYGLTRRMGGLSDAIEFTRSRGRSDKA</sequence>
<accession>A0AAP9Y6E6</accession>
<dbReference type="EMBL" id="CP065603">
    <property type="protein sequence ID" value="QPQ94799.1"/>
    <property type="molecule type" value="Genomic_DNA"/>
</dbReference>
<dbReference type="Proteomes" id="UP000594892">
    <property type="component" value="Plasmid unnamed2"/>
</dbReference>
<evidence type="ECO:0000313" key="1">
    <source>
        <dbReference type="EMBL" id="QPQ94799.1"/>
    </source>
</evidence>
<reference evidence="1 2" key="1">
    <citation type="submission" date="2020-12" db="EMBL/GenBank/DDBJ databases">
        <title>FDA dAtabase for Regulatory Grade micrObial Sequences (FDA-ARGOS): Supporting development and validation of Infectious Disease Dx tests.</title>
        <authorList>
            <person name="Minogue T."/>
            <person name="Wolcott M."/>
            <person name="Wasieloski L."/>
            <person name="Aguilar W."/>
            <person name="Moore D."/>
            <person name="Jaissle J."/>
            <person name="Tallon L."/>
            <person name="Sadzewicz L."/>
            <person name="Zhao X."/>
            <person name="Boylan J."/>
            <person name="Ott S."/>
            <person name="Bowen H."/>
            <person name="Vavikolanu K."/>
            <person name="Mehta A."/>
            <person name="Aluvathingal J."/>
            <person name="Nadendla S."/>
            <person name="Yan Y."/>
            <person name="Sichtig H."/>
        </authorList>
    </citation>
    <scope>NUCLEOTIDE SEQUENCE [LARGE SCALE GENOMIC DNA]</scope>
    <source>
        <strain evidence="1 2">FDAARGOS_949</strain>
        <plasmid evidence="1 2">unnamed2</plasmid>
    </source>
</reference>
<evidence type="ECO:0000313" key="2">
    <source>
        <dbReference type="Proteomes" id="UP000594892"/>
    </source>
</evidence>
<dbReference type="SUPFAM" id="SSF54427">
    <property type="entry name" value="NTF2-like"/>
    <property type="match status" value="1"/>
</dbReference>
<name>A0AAP9Y6E6_BURGL</name>
<protein>
    <submittedName>
        <fullName evidence="1">Ester cyclase</fullName>
    </submittedName>
</protein>
<dbReference type="PANTHER" id="PTHR38436">
    <property type="entry name" value="POLYKETIDE CYCLASE SNOAL-LIKE DOMAIN"/>
    <property type="match status" value="1"/>
</dbReference>
<gene>
    <name evidence="1" type="ORF">I6H06_29780</name>
</gene>
<dbReference type="InterPro" id="IPR009959">
    <property type="entry name" value="Cyclase_SnoaL-like"/>
</dbReference>
<organism evidence="1 2">
    <name type="scientific">Burkholderia glumae</name>
    <name type="common">Pseudomonas glumae</name>
    <dbReference type="NCBI Taxonomy" id="337"/>
    <lineage>
        <taxon>Bacteria</taxon>
        <taxon>Pseudomonadati</taxon>
        <taxon>Pseudomonadota</taxon>
        <taxon>Betaproteobacteria</taxon>
        <taxon>Burkholderiales</taxon>
        <taxon>Burkholderiaceae</taxon>
        <taxon>Burkholderia</taxon>
    </lineage>
</organism>
<dbReference type="Gene3D" id="3.10.450.50">
    <property type="match status" value="1"/>
</dbReference>
<geneLocation type="plasmid" evidence="1 2">
    <name>unnamed2</name>
</geneLocation>
<dbReference type="GO" id="GO:0030638">
    <property type="term" value="P:polyketide metabolic process"/>
    <property type="evidence" value="ECO:0007669"/>
    <property type="project" value="InterPro"/>
</dbReference>